<dbReference type="RefSeq" id="WP_021706393.1">
    <property type="nucleotide sequence ID" value="NZ_BATJ01000013.1"/>
</dbReference>
<accession>U3A513</accession>
<keyword evidence="3" id="KW-1185">Reference proteome</keyword>
<proteinExistence type="predicted"/>
<dbReference type="AlphaFoldDB" id="U3A513"/>
<comment type="caution">
    <text evidence="2">The sequence shown here is derived from an EMBL/GenBank/DDBJ whole genome shotgun (WGS) entry which is preliminary data.</text>
</comment>
<feature type="region of interest" description="Disordered" evidence="1">
    <location>
        <begin position="205"/>
        <end position="229"/>
    </location>
</feature>
<protein>
    <submittedName>
        <fullName evidence="2">Uncharacterized protein</fullName>
    </submittedName>
</protein>
<evidence type="ECO:0000313" key="3">
    <source>
        <dbReference type="Proteomes" id="UP000016570"/>
    </source>
</evidence>
<gene>
    <name evidence="2" type="ORF">VPR01S_13_00860</name>
</gene>
<dbReference type="Proteomes" id="UP000016570">
    <property type="component" value="Unassembled WGS sequence"/>
</dbReference>
<reference evidence="2 3" key="1">
    <citation type="submission" date="2013-09" db="EMBL/GenBank/DDBJ databases">
        <title>Whole genome shotgun sequence of Vibrio proteolyticus NBRC 13287.</title>
        <authorList>
            <person name="Isaki S."/>
            <person name="Hosoyama A."/>
            <person name="Numata M."/>
            <person name="Hashimoto M."/>
            <person name="Hosoyama Y."/>
            <person name="Tsuchikane K."/>
            <person name="Noguchi M."/>
            <person name="Hirakata S."/>
            <person name="Ichikawa N."/>
            <person name="Ohji S."/>
            <person name="Yamazoe A."/>
            <person name="Fujita N."/>
        </authorList>
    </citation>
    <scope>NUCLEOTIDE SEQUENCE [LARGE SCALE GENOMIC DNA]</scope>
    <source>
        <strain evidence="2 3">NBRC 13287</strain>
    </source>
</reference>
<evidence type="ECO:0000313" key="2">
    <source>
        <dbReference type="EMBL" id="GAD68422.1"/>
    </source>
</evidence>
<evidence type="ECO:0000256" key="1">
    <source>
        <dbReference type="SAM" id="MobiDB-lite"/>
    </source>
</evidence>
<organism evidence="2 3">
    <name type="scientific">Vibrio proteolyticus NBRC 13287</name>
    <dbReference type="NCBI Taxonomy" id="1219065"/>
    <lineage>
        <taxon>Bacteria</taxon>
        <taxon>Pseudomonadati</taxon>
        <taxon>Pseudomonadota</taxon>
        <taxon>Gammaproteobacteria</taxon>
        <taxon>Vibrionales</taxon>
        <taxon>Vibrionaceae</taxon>
        <taxon>Vibrio</taxon>
    </lineage>
</organism>
<dbReference type="eggNOG" id="ENOG5031YFZ">
    <property type="taxonomic scope" value="Bacteria"/>
</dbReference>
<sequence>MMNLLNLFKGEEATVCYELNGCAADKKLGIAVRGSVDLKHLRTPNDVSVKDAFMAGTIDAIIEKLGSMEDATPRYFYVTNRYDSIKIWINKSSKELNAATTCPFGNAIVHNTGHLIMTAATAGFADTVSPVLKTALESPLGANNAQYAAQAAETIMSKAAGQFSPVGKNASASTDAEATGFSLAKGLLTDAKYLVNGTRQALKGNKNSDVNFTGMPVETPPHKDKTKRRNKIKSLIHKAKQVVSPEKLIIRVGSEFNKHHAGTVIDLGVRAISFHDLIEFLTYYAEEHKLVNCFHDRSGENGLTNRVNVI</sequence>
<name>U3A513_VIBPR</name>
<dbReference type="EMBL" id="BATJ01000013">
    <property type="protein sequence ID" value="GAD68422.1"/>
    <property type="molecule type" value="Genomic_DNA"/>
</dbReference>